<evidence type="ECO:0000256" key="4">
    <source>
        <dbReference type="ARBA" id="ARBA00022691"/>
    </source>
</evidence>
<keyword evidence="3" id="KW-0808">Transferase</keyword>
<dbReference type="Gene3D" id="3.40.1280.10">
    <property type="match status" value="1"/>
</dbReference>
<dbReference type="FunFam" id="3.40.1280.10:FF:000006">
    <property type="entry name" value="Uncharacterized tRNA/rRNA methyltransferase HI_0380"/>
    <property type="match status" value="1"/>
</dbReference>
<evidence type="ECO:0000256" key="5">
    <source>
        <dbReference type="RuleBase" id="RU362024"/>
    </source>
</evidence>
<protein>
    <recommendedName>
        <fullName evidence="5">tRNA (cytidine/uridine-2'-O-)-methyltransferase TrmJ</fullName>
        <ecNumber evidence="5">2.1.1.200</ecNumber>
    </recommendedName>
    <alternativeName>
        <fullName evidence="5">tRNA (cytidine(32)/uridine(32)-2'-O)-methyltransferase</fullName>
    </alternativeName>
    <alternativeName>
        <fullName evidence="5">tRNA Cm32/Um32 methyltransferase</fullName>
    </alternativeName>
</protein>
<dbReference type="PANTHER" id="PTHR42786:SF2">
    <property type="entry name" value="TRNA (CYTIDINE_URIDINE-2'-O-)-METHYLTRANSFERASE TRMJ"/>
    <property type="match status" value="1"/>
</dbReference>
<sequence>MTFKSNLINIVLVETSHPGNIGSVARAMKTMGLSKLSLVNPKDFPSGDANALSGNARDVLDSVIIYPSLQEAIKQSTFVYATSARNRSINWPTVNPQTAADQIINQASGNKEVSIIFGREDRGLTNEELQLANYHLEIPANPDYPVLNIAMSVQIITYELFKQRNTSEDREWRDYPEINSEDLQRLIDHFVKTSIELDLIDPKNPSQIISRIKRMFSRLKPDSMEGNYLRGFLTAINKRLK</sequence>
<comment type="subcellular location">
    <subcellularLocation>
        <location evidence="5">Cytoplasm</location>
    </subcellularLocation>
</comment>
<gene>
    <name evidence="5" type="primary">trmJ</name>
    <name evidence="7" type="ORF">ISR29_05675</name>
</gene>
<evidence type="ECO:0000256" key="1">
    <source>
        <dbReference type="ARBA" id="ARBA00007228"/>
    </source>
</evidence>
<dbReference type="EC" id="2.1.1.200" evidence="5"/>
<keyword evidence="4 5" id="KW-0949">S-adenosyl-L-methionine</keyword>
<dbReference type="NCBIfam" id="TIGR00050">
    <property type="entry name" value="rRNA_methyl_1"/>
    <property type="match status" value="1"/>
</dbReference>
<dbReference type="SUPFAM" id="SSF75217">
    <property type="entry name" value="alpha/beta knot"/>
    <property type="match status" value="1"/>
</dbReference>
<dbReference type="CDD" id="cd18093">
    <property type="entry name" value="SpoU-like_TrmJ"/>
    <property type="match status" value="1"/>
</dbReference>
<dbReference type="InterPro" id="IPR001537">
    <property type="entry name" value="SpoU_MeTrfase"/>
</dbReference>
<evidence type="ECO:0000313" key="7">
    <source>
        <dbReference type="EMBL" id="MBL6903674.1"/>
    </source>
</evidence>
<comment type="catalytic activity">
    <reaction evidence="5">
        <text>cytidine(32) in tRNA + S-adenosyl-L-methionine = 2'-O-methylcytidine(32) in tRNA + S-adenosyl-L-homocysteine + H(+)</text>
        <dbReference type="Rhea" id="RHEA:42932"/>
        <dbReference type="Rhea" id="RHEA-COMP:10288"/>
        <dbReference type="Rhea" id="RHEA-COMP:10289"/>
        <dbReference type="ChEBI" id="CHEBI:15378"/>
        <dbReference type="ChEBI" id="CHEBI:57856"/>
        <dbReference type="ChEBI" id="CHEBI:59789"/>
        <dbReference type="ChEBI" id="CHEBI:74495"/>
        <dbReference type="ChEBI" id="CHEBI:82748"/>
        <dbReference type="EC" id="2.1.1.200"/>
    </reaction>
</comment>
<comment type="subunit">
    <text evidence="5">Homodimer.</text>
</comment>
<dbReference type="PANTHER" id="PTHR42786">
    <property type="entry name" value="TRNA/RRNA METHYLTRANSFERASE"/>
    <property type="match status" value="1"/>
</dbReference>
<dbReference type="InterPro" id="IPR004384">
    <property type="entry name" value="RNA_MeTrfase_TrmJ/LasT"/>
</dbReference>
<evidence type="ECO:0000256" key="3">
    <source>
        <dbReference type="ARBA" id="ARBA00022679"/>
    </source>
</evidence>
<keyword evidence="2 5" id="KW-0489">Methyltransferase</keyword>
<dbReference type="GO" id="GO:0002128">
    <property type="term" value="P:tRNA nucleoside ribose methylation"/>
    <property type="evidence" value="ECO:0007669"/>
    <property type="project" value="TreeGrafter"/>
</dbReference>
<keyword evidence="5" id="KW-0963">Cytoplasm</keyword>
<reference evidence="7" key="1">
    <citation type="submission" date="2020-10" db="EMBL/GenBank/DDBJ databases">
        <title>Microbiome of the Black Sea water column analyzed by genome centric metagenomics.</title>
        <authorList>
            <person name="Cabello-Yeves P.J."/>
            <person name="Callieri C."/>
            <person name="Picazo A."/>
            <person name="Mehrshad M."/>
            <person name="Haro-Moreno J.M."/>
            <person name="Roda-Garcia J."/>
            <person name="Dzembekova N."/>
            <person name="Slabakova V."/>
            <person name="Slabakova N."/>
            <person name="Moncheva S."/>
            <person name="Rodriguez-Valera F."/>
        </authorList>
    </citation>
    <scope>NUCLEOTIDE SEQUENCE</scope>
    <source>
        <strain evidence="7">BS30m-G43</strain>
    </source>
</reference>
<comment type="similarity">
    <text evidence="1">Belongs to the class IV-like SAM-binding methyltransferase superfamily. RNA methyltransferase TrmH family.</text>
</comment>
<dbReference type="EMBL" id="JADHSG010000009">
    <property type="protein sequence ID" value="MBL6903674.1"/>
    <property type="molecule type" value="Genomic_DNA"/>
</dbReference>
<dbReference type="Gene3D" id="1.10.8.590">
    <property type="match status" value="1"/>
</dbReference>
<dbReference type="Pfam" id="PF00588">
    <property type="entry name" value="SpoU_methylase"/>
    <property type="match status" value="1"/>
</dbReference>
<name>A0A937M2Y3_9GAMM</name>
<evidence type="ECO:0000256" key="2">
    <source>
        <dbReference type="ARBA" id="ARBA00022603"/>
    </source>
</evidence>
<dbReference type="AlphaFoldDB" id="A0A937M2Y3"/>
<accession>A0A937M2Y3</accession>
<dbReference type="PIRSF" id="PIRSF004808">
    <property type="entry name" value="LasT"/>
    <property type="match status" value="1"/>
</dbReference>
<comment type="catalytic activity">
    <reaction evidence="5">
        <text>uridine(32) in tRNA + S-adenosyl-L-methionine = 2'-O-methyluridine(32) in tRNA + S-adenosyl-L-homocysteine + H(+)</text>
        <dbReference type="Rhea" id="RHEA:42936"/>
        <dbReference type="Rhea" id="RHEA-COMP:10107"/>
        <dbReference type="Rhea" id="RHEA-COMP:10290"/>
        <dbReference type="ChEBI" id="CHEBI:15378"/>
        <dbReference type="ChEBI" id="CHEBI:57856"/>
        <dbReference type="ChEBI" id="CHEBI:59789"/>
        <dbReference type="ChEBI" id="CHEBI:65315"/>
        <dbReference type="ChEBI" id="CHEBI:74478"/>
        <dbReference type="EC" id="2.1.1.200"/>
    </reaction>
</comment>
<proteinExistence type="inferred from homology"/>
<comment type="function">
    <text evidence="5">Catalyzes the formation of 2'O-methylated cytidine (Cm32) or 2'O-methylated uridine (Um32) at position 32 in tRNA.</text>
</comment>
<dbReference type="InterPro" id="IPR029026">
    <property type="entry name" value="tRNA_m1G_MTases_N"/>
</dbReference>
<dbReference type="GO" id="GO:0160206">
    <property type="term" value="F:tRNA (cytidine(32)/uridine(32)-2'-O)-methyltransferase activity"/>
    <property type="evidence" value="ECO:0007669"/>
    <property type="project" value="UniProtKB-EC"/>
</dbReference>
<evidence type="ECO:0000259" key="6">
    <source>
        <dbReference type="Pfam" id="PF00588"/>
    </source>
</evidence>
<dbReference type="GO" id="GO:0005829">
    <property type="term" value="C:cytosol"/>
    <property type="evidence" value="ECO:0007669"/>
    <property type="project" value="TreeGrafter"/>
</dbReference>
<evidence type="ECO:0000313" key="8">
    <source>
        <dbReference type="Proteomes" id="UP000705230"/>
    </source>
</evidence>
<dbReference type="InterPro" id="IPR029028">
    <property type="entry name" value="Alpha/beta_knot_MTases"/>
</dbReference>
<comment type="caution">
    <text evidence="7">The sequence shown here is derived from an EMBL/GenBank/DDBJ whole genome shotgun (WGS) entry which is preliminary data.</text>
</comment>
<feature type="domain" description="tRNA/rRNA methyltransferase SpoU type" evidence="6">
    <location>
        <begin position="8"/>
        <end position="158"/>
    </location>
</feature>
<keyword evidence="5" id="KW-0819">tRNA processing</keyword>
<dbReference type="Proteomes" id="UP000705230">
    <property type="component" value="Unassembled WGS sequence"/>
</dbReference>
<dbReference type="GO" id="GO:0003723">
    <property type="term" value="F:RNA binding"/>
    <property type="evidence" value="ECO:0007669"/>
    <property type="project" value="InterPro"/>
</dbReference>
<organism evidence="7 8">
    <name type="scientific">SAR86 cluster bacterium</name>
    <dbReference type="NCBI Taxonomy" id="2030880"/>
    <lineage>
        <taxon>Bacteria</taxon>
        <taxon>Pseudomonadati</taxon>
        <taxon>Pseudomonadota</taxon>
        <taxon>Gammaproteobacteria</taxon>
        <taxon>SAR86 cluster</taxon>
    </lineage>
</organism>